<protein>
    <submittedName>
        <fullName evidence="2">Uncharacterized protein</fullName>
    </submittedName>
</protein>
<gene>
    <name evidence="2" type="ORF">BOH66_14380</name>
</gene>
<keyword evidence="3" id="KW-1185">Reference proteome</keyword>
<dbReference type="RefSeq" id="WP_076691676.1">
    <property type="nucleotide sequence ID" value="NZ_CP018762.1"/>
</dbReference>
<keyword evidence="1" id="KW-1133">Transmembrane helix</keyword>
<sequence>MARVGGRNAFFAWVVGLGCAGVVGVLAFLAIPMIPASVSWVGGAVGGAIDPAATSGPVAAGDEDAVAGPPTECAQLYDQALWATMRFTKGAVLTPSTDAPTTTAEALVTALQPQVTLTCSWHSEKGDVTSTLATVPVDAGAIAAAALPGAGFTCTTQEESTRCTRTDGDLAETIEAGGGLWLSTSENAWHPTEYVTRTSARVWG</sequence>
<dbReference type="PROSITE" id="PS51257">
    <property type="entry name" value="PROKAR_LIPOPROTEIN"/>
    <property type="match status" value="1"/>
</dbReference>
<dbReference type="EMBL" id="CP018762">
    <property type="protein sequence ID" value="APZ35307.1"/>
    <property type="molecule type" value="Genomic_DNA"/>
</dbReference>
<accession>A0A1P8UB05</accession>
<dbReference type="KEGG" id="maur:BOH66_14380"/>
<proteinExistence type="predicted"/>
<keyword evidence="1" id="KW-0812">Transmembrane</keyword>
<evidence type="ECO:0000256" key="1">
    <source>
        <dbReference type="SAM" id="Phobius"/>
    </source>
</evidence>
<evidence type="ECO:0000313" key="2">
    <source>
        <dbReference type="EMBL" id="APZ35307.1"/>
    </source>
</evidence>
<feature type="transmembrane region" description="Helical" evidence="1">
    <location>
        <begin position="9"/>
        <end position="31"/>
    </location>
</feature>
<name>A0A1P8UB05_9MICO</name>
<evidence type="ECO:0000313" key="3">
    <source>
        <dbReference type="Proteomes" id="UP000187185"/>
    </source>
</evidence>
<dbReference type="OrthoDB" id="5071683at2"/>
<dbReference type="AlphaFoldDB" id="A0A1P8UB05"/>
<reference evidence="2 3" key="1">
    <citation type="submission" date="2016-12" db="EMBL/GenBank/DDBJ databases">
        <title>Complete genome sequence of Microbacterium aurum KACC 15219.</title>
        <authorList>
            <person name="Jung Y."/>
            <person name="Shin J.-H."/>
            <person name="Lee Y.-J."/>
            <person name="Yi H."/>
            <person name="Bahn Y.-S."/>
            <person name="Kim J.F."/>
            <person name="Lee D.-W."/>
        </authorList>
    </citation>
    <scope>NUCLEOTIDE SEQUENCE [LARGE SCALE GENOMIC DNA]</scope>
    <source>
        <strain evidence="2 3">KACC 15219</strain>
    </source>
</reference>
<dbReference type="Proteomes" id="UP000187185">
    <property type="component" value="Chromosome"/>
</dbReference>
<organism evidence="2 3">
    <name type="scientific">Microbacterium aurum</name>
    <dbReference type="NCBI Taxonomy" id="36805"/>
    <lineage>
        <taxon>Bacteria</taxon>
        <taxon>Bacillati</taxon>
        <taxon>Actinomycetota</taxon>
        <taxon>Actinomycetes</taxon>
        <taxon>Micrococcales</taxon>
        <taxon>Microbacteriaceae</taxon>
        <taxon>Microbacterium</taxon>
    </lineage>
</organism>
<keyword evidence="1" id="KW-0472">Membrane</keyword>